<feature type="non-terminal residue" evidence="4">
    <location>
        <position position="1"/>
    </location>
</feature>
<feature type="compositionally biased region" description="Basic residues" evidence="1">
    <location>
        <begin position="513"/>
        <end position="524"/>
    </location>
</feature>
<evidence type="ECO:0000313" key="4">
    <source>
        <dbReference type="EMBL" id="GEW17538.1"/>
    </source>
</evidence>
<dbReference type="Pfam" id="PF00098">
    <property type="entry name" value="zf-CCHC"/>
    <property type="match status" value="1"/>
</dbReference>
<protein>
    <recommendedName>
        <fullName evidence="5">CCHC-type domain-containing protein</fullName>
    </recommendedName>
</protein>
<feature type="domain" description="CCHC-type" evidence="2">
    <location>
        <begin position="543"/>
        <end position="556"/>
    </location>
</feature>
<name>A0A699GSW2_TANCI</name>
<proteinExistence type="predicted"/>
<feature type="region of interest" description="Disordered" evidence="1">
    <location>
        <begin position="494"/>
        <end position="526"/>
    </location>
</feature>
<dbReference type="GO" id="GO:0008270">
    <property type="term" value="F:zinc ion binding"/>
    <property type="evidence" value="ECO:0007669"/>
    <property type="project" value="InterPro"/>
</dbReference>
<comment type="caution">
    <text evidence="4">The sequence shown here is derived from an EMBL/GenBank/DDBJ whole genome shotgun (WGS) entry which is preliminary data.</text>
</comment>
<sequence length="764" mass="84190">VPVGVPAAPSFPADVSVHAATSLAPADISVPAVSPAHAAGPVSAETVVHTAESHVDDPLTASEHVSTEPTVAAHTPSSSRTRRKHIAKKRVTHIVDIADAAMIKFDSDSDSNDDLLPYAPYRTDLQKLLGAVDELYQKEDPDTFALLLWRLYPRAQVHVLETVDGRVIHMFVDVSYPLSVATLEGMLKHGLEVPKLLVSRVGFSTTSQMVFSSPWLTAEKELTHHEGTALWLVQGGTALGKDKSNPLIVGSLLKTTWSSIHHLLTDEVLTSPEQTATGKDVSNPFMAVMVCQKPLGYFSSPMIPVPRAELVLNPPGLLIPAGFWLLLMLVAAGLVCSCCWNKDAILELTSADLSRILKLTMYVVHAGRIWMAIDTNVTAPVNITEDVLLSHYLEPCRFLNETAPQVKPPTEGQPSNAQAVQAVEAWKHLDLLCHNYVLNVAAIIEKLTPSWVEFKNYLKHKRKEMSIEDLVVRLLIEEDNKLAQKNTYTPYSTKANMIEHAGSSSNSNSKEKGKGKKKNDKKGKAKAEYLTPKAGIVKPKFQGTCYNCDQPGHRAANYKMPMRVNPRQANMVNDNMNMIAMVSDVLVMISKVNLVGSNNSSWWVDTRATRHVCADKSMFYSFREVDNGEKLYMGNSATADIKGEGDVILKITSKKELKLINVLYVPEIRKYLVSGWLLNKFVFLLVLSLIRFPAQSIRSSDAIAIDSPTCLFSLPERLKADSTNLASHISQSCLMLTLEGFSFITVNTKEYHSECSGNYHKDNA</sequence>
<dbReference type="InterPro" id="IPR001878">
    <property type="entry name" value="Znf_CCHC"/>
</dbReference>
<gene>
    <name evidence="4" type="ORF">Tci_189514</name>
</gene>
<evidence type="ECO:0000259" key="3">
    <source>
        <dbReference type="Pfam" id="PF22936"/>
    </source>
</evidence>
<feature type="compositionally biased region" description="Polar residues" evidence="1">
    <location>
        <begin position="63"/>
        <end position="79"/>
    </location>
</feature>
<dbReference type="EMBL" id="BKCJ010047947">
    <property type="protein sequence ID" value="GEW17538.1"/>
    <property type="molecule type" value="Genomic_DNA"/>
</dbReference>
<dbReference type="InterPro" id="IPR054722">
    <property type="entry name" value="PolX-like_BBD"/>
</dbReference>
<dbReference type="PANTHER" id="PTHR47592:SF27">
    <property type="entry name" value="OS08G0421700 PROTEIN"/>
    <property type="match status" value="1"/>
</dbReference>
<dbReference type="PANTHER" id="PTHR47592">
    <property type="entry name" value="PBF68 PROTEIN"/>
    <property type="match status" value="1"/>
</dbReference>
<evidence type="ECO:0000256" key="1">
    <source>
        <dbReference type="SAM" id="MobiDB-lite"/>
    </source>
</evidence>
<dbReference type="GO" id="GO:0003676">
    <property type="term" value="F:nucleic acid binding"/>
    <property type="evidence" value="ECO:0007669"/>
    <property type="project" value="InterPro"/>
</dbReference>
<feature type="domain" description="Retrovirus-related Pol polyprotein from transposon TNT 1-94-like beta-barrel" evidence="3">
    <location>
        <begin position="602"/>
        <end position="676"/>
    </location>
</feature>
<accession>A0A699GSW2</accession>
<evidence type="ECO:0000259" key="2">
    <source>
        <dbReference type="Pfam" id="PF00098"/>
    </source>
</evidence>
<dbReference type="Pfam" id="PF22936">
    <property type="entry name" value="Pol_BBD"/>
    <property type="match status" value="1"/>
</dbReference>
<dbReference type="AlphaFoldDB" id="A0A699GSW2"/>
<organism evidence="4">
    <name type="scientific">Tanacetum cinerariifolium</name>
    <name type="common">Dalmatian daisy</name>
    <name type="synonym">Chrysanthemum cinerariifolium</name>
    <dbReference type="NCBI Taxonomy" id="118510"/>
    <lineage>
        <taxon>Eukaryota</taxon>
        <taxon>Viridiplantae</taxon>
        <taxon>Streptophyta</taxon>
        <taxon>Embryophyta</taxon>
        <taxon>Tracheophyta</taxon>
        <taxon>Spermatophyta</taxon>
        <taxon>Magnoliopsida</taxon>
        <taxon>eudicotyledons</taxon>
        <taxon>Gunneridae</taxon>
        <taxon>Pentapetalae</taxon>
        <taxon>asterids</taxon>
        <taxon>campanulids</taxon>
        <taxon>Asterales</taxon>
        <taxon>Asteraceae</taxon>
        <taxon>Asteroideae</taxon>
        <taxon>Anthemideae</taxon>
        <taxon>Anthemidinae</taxon>
        <taxon>Tanacetum</taxon>
    </lineage>
</organism>
<evidence type="ECO:0008006" key="5">
    <source>
        <dbReference type="Google" id="ProtNLM"/>
    </source>
</evidence>
<reference evidence="4" key="1">
    <citation type="journal article" date="2019" name="Sci. Rep.">
        <title>Draft genome of Tanacetum cinerariifolium, the natural source of mosquito coil.</title>
        <authorList>
            <person name="Yamashiro T."/>
            <person name="Shiraishi A."/>
            <person name="Satake H."/>
            <person name="Nakayama K."/>
        </authorList>
    </citation>
    <scope>NUCLEOTIDE SEQUENCE</scope>
</reference>
<feature type="region of interest" description="Disordered" evidence="1">
    <location>
        <begin position="51"/>
        <end position="85"/>
    </location>
</feature>